<evidence type="ECO:0000313" key="1">
    <source>
        <dbReference type="EMBL" id="SMB96413.1"/>
    </source>
</evidence>
<organism evidence="1 2">
    <name type="scientific">Thermanaeromonas toyohensis ToBE</name>
    <dbReference type="NCBI Taxonomy" id="698762"/>
    <lineage>
        <taxon>Bacteria</taxon>
        <taxon>Bacillati</taxon>
        <taxon>Bacillota</taxon>
        <taxon>Clostridia</taxon>
        <taxon>Neomoorellales</taxon>
        <taxon>Neomoorellaceae</taxon>
        <taxon>Thermanaeromonas</taxon>
    </lineage>
</organism>
<evidence type="ECO:0000313" key="2">
    <source>
        <dbReference type="Proteomes" id="UP000192569"/>
    </source>
</evidence>
<accession>A0A1W1VT11</accession>
<reference evidence="1 2" key="1">
    <citation type="submission" date="2017-04" db="EMBL/GenBank/DDBJ databases">
        <authorList>
            <person name="Afonso C.L."/>
            <person name="Miller P.J."/>
            <person name="Scott M.A."/>
            <person name="Spackman E."/>
            <person name="Goraichik I."/>
            <person name="Dimitrov K.M."/>
            <person name="Suarez D.L."/>
            <person name="Swayne D.E."/>
        </authorList>
    </citation>
    <scope>NUCLEOTIDE SEQUENCE [LARGE SCALE GENOMIC DNA]</scope>
    <source>
        <strain evidence="1 2">ToBE</strain>
    </source>
</reference>
<dbReference type="EMBL" id="LT838272">
    <property type="protein sequence ID" value="SMB96413.1"/>
    <property type="molecule type" value="Genomic_DNA"/>
</dbReference>
<name>A0A1W1VT11_9FIRM</name>
<gene>
    <name evidence="1" type="ORF">SAMN00808754_1480</name>
</gene>
<proteinExistence type="predicted"/>
<dbReference type="Proteomes" id="UP000192569">
    <property type="component" value="Chromosome I"/>
</dbReference>
<sequence length="265" mass="29503">MSRKARKALTTQAGVPVEVKKAVSALRQSLRKGSVNFAELANLPALEMLVGSTLTFIPLTEWLDFPWPDFCPASEWEKNAMEAALREMNILYGMWLVWRAHFVRAAAALSHEGKKLKVRLPSGQTVGKTLVEELGRTELPPKEKLFVTSALQRDPVTGDWACVTCMVHDREGAGYAAAVGWNAAVTDFQATVEELRKWAQEFVPSVEMYSVWEDPENLRPFPLGVSQDTLITLPYIVIRSEGAARPAKRGVVIPFPGEKARVEKR</sequence>
<dbReference type="AlphaFoldDB" id="A0A1W1VT11"/>
<protein>
    <submittedName>
        <fullName evidence="1">Uncharacterized protein</fullName>
    </submittedName>
</protein>
<dbReference type="OrthoDB" id="9805272at2"/>
<keyword evidence="2" id="KW-1185">Reference proteome</keyword>
<dbReference type="RefSeq" id="WP_084665096.1">
    <property type="nucleotide sequence ID" value="NZ_LT838272.1"/>
</dbReference>